<dbReference type="Gene3D" id="3.40.50.2300">
    <property type="match status" value="1"/>
</dbReference>
<dbReference type="GO" id="GO:0032993">
    <property type="term" value="C:protein-DNA complex"/>
    <property type="evidence" value="ECO:0007669"/>
    <property type="project" value="TreeGrafter"/>
</dbReference>
<evidence type="ECO:0000256" key="4">
    <source>
        <dbReference type="ARBA" id="ARBA00023125"/>
    </source>
</evidence>
<feature type="domain" description="Response regulatory" evidence="7">
    <location>
        <begin position="4"/>
        <end position="120"/>
    </location>
</feature>
<dbReference type="GO" id="GO:0005829">
    <property type="term" value="C:cytosol"/>
    <property type="evidence" value="ECO:0007669"/>
    <property type="project" value="TreeGrafter"/>
</dbReference>
<reference evidence="8 9" key="1">
    <citation type="journal article" date="2016" name="Nat. Commun.">
        <title>Thousands of microbial genomes shed light on interconnected biogeochemical processes in an aquifer system.</title>
        <authorList>
            <person name="Anantharaman K."/>
            <person name="Brown C.T."/>
            <person name="Hug L.A."/>
            <person name="Sharon I."/>
            <person name="Castelle C.J."/>
            <person name="Probst A.J."/>
            <person name="Thomas B.C."/>
            <person name="Singh A."/>
            <person name="Wilkins M.J."/>
            <person name="Karaoz U."/>
            <person name="Brodie E.L."/>
            <person name="Williams K.H."/>
            <person name="Hubbard S.S."/>
            <person name="Banfield J.F."/>
        </authorList>
    </citation>
    <scope>NUCLEOTIDE SEQUENCE [LARGE SCALE GENOMIC DNA]</scope>
</reference>
<keyword evidence="2" id="KW-0902">Two-component regulatory system</keyword>
<evidence type="ECO:0000256" key="2">
    <source>
        <dbReference type="ARBA" id="ARBA00023012"/>
    </source>
</evidence>
<evidence type="ECO:0000256" key="5">
    <source>
        <dbReference type="ARBA" id="ARBA00023163"/>
    </source>
</evidence>
<keyword evidence="5" id="KW-0804">Transcription</keyword>
<keyword evidence="4" id="KW-0238">DNA-binding</keyword>
<dbReference type="GO" id="GO:0006355">
    <property type="term" value="P:regulation of DNA-templated transcription"/>
    <property type="evidence" value="ECO:0007669"/>
    <property type="project" value="TreeGrafter"/>
</dbReference>
<dbReference type="InterPro" id="IPR001789">
    <property type="entry name" value="Sig_transdc_resp-reg_receiver"/>
</dbReference>
<dbReference type="PANTHER" id="PTHR48111:SF1">
    <property type="entry name" value="TWO-COMPONENT RESPONSE REGULATOR ORR33"/>
    <property type="match status" value="1"/>
</dbReference>
<dbReference type="GO" id="GO:0000976">
    <property type="term" value="F:transcription cis-regulatory region binding"/>
    <property type="evidence" value="ECO:0007669"/>
    <property type="project" value="TreeGrafter"/>
</dbReference>
<dbReference type="GO" id="GO:0000156">
    <property type="term" value="F:phosphorelay response regulator activity"/>
    <property type="evidence" value="ECO:0007669"/>
    <property type="project" value="TreeGrafter"/>
</dbReference>
<evidence type="ECO:0000256" key="3">
    <source>
        <dbReference type="ARBA" id="ARBA00023015"/>
    </source>
</evidence>
<evidence type="ECO:0000256" key="6">
    <source>
        <dbReference type="PROSITE-ProRule" id="PRU00169"/>
    </source>
</evidence>
<dbReference type="Proteomes" id="UP000178684">
    <property type="component" value="Unassembled WGS sequence"/>
</dbReference>
<dbReference type="SUPFAM" id="SSF52172">
    <property type="entry name" value="CheY-like"/>
    <property type="match status" value="1"/>
</dbReference>
<proteinExistence type="predicted"/>
<dbReference type="PANTHER" id="PTHR48111">
    <property type="entry name" value="REGULATOR OF RPOS"/>
    <property type="match status" value="1"/>
</dbReference>
<feature type="modified residue" description="4-aspartylphosphate" evidence="6">
    <location>
        <position position="53"/>
    </location>
</feature>
<dbReference type="AlphaFoldDB" id="A0A1F5X3S3"/>
<evidence type="ECO:0000313" key="8">
    <source>
        <dbReference type="EMBL" id="OGF82231.1"/>
    </source>
</evidence>
<keyword evidence="3" id="KW-0805">Transcription regulation</keyword>
<sequence>MKKRIALIEDDEILSNRLCAGLNDAGFDVSVAFDGEEGLKLIETLKPDLILLDIILPKMDGLTVAKKLKSNPSTKNMPIIILTALEKAQPLVDALESGVYEYIIKSDLKVQDIVERVKEKLESS</sequence>
<dbReference type="CDD" id="cd17574">
    <property type="entry name" value="REC_OmpR"/>
    <property type="match status" value="1"/>
</dbReference>
<name>A0A1F5X3S3_9BACT</name>
<keyword evidence="1 6" id="KW-0597">Phosphoprotein</keyword>
<accession>A0A1F5X3S3</accession>
<dbReference type="PROSITE" id="PS50110">
    <property type="entry name" value="RESPONSE_REGULATORY"/>
    <property type="match status" value="1"/>
</dbReference>
<protein>
    <recommendedName>
        <fullName evidence="7">Response regulatory domain-containing protein</fullName>
    </recommendedName>
</protein>
<gene>
    <name evidence="8" type="ORF">A3B18_00965</name>
</gene>
<organism evidence="8 9">
    <name type="scientific">Candidatus Giovannonibacteria bacterium RIFCSPLOWO2_01_FULL_46_13</name>
    <dbReference type="NCBI Taxonomy" id="1798352"/>
    <lineage>
        <taxon>Bacteria</taxon>
        <taxon>Candidatus Giovannoniibacteriota</taxon>
    </lineage>
</organism>
<dbReference type="SMART" id="SM00448">
    <property type="entry name" value="REC"/>
    <property type="match status" value="1"/>
</dbReference>
<evidence type="ECO:0000256" key="1">
    <source>
        <dbReference type="ARBA" id="ARBA00022553"/>
    </source>
</evidence>
<evidence type="ECO:0000313" key="9">
    <source>
        <dbReference type="Proteomes" id="UP000178684"/>
    </source>
</evidence>
<dbReference type="Pfam" id="PF00072">
    <property type="entry name" value="Response_reg"/>
    <property type="match status" value="1"/>
</dbReference>
<comment type="caution">
    <text evidence="8">The sequence shown here is derived from an EMBL/GenBank/DDBJ whole genome shotgun (WGS) entry which is preliminary data.</text>
</comment>
<evidence type="ECO:0000259" key="7">
    <source>
        <dbReference type="PROSITE" id="PS50110"/>
    </source>
</evidence>
<dbReference type="EMBL" id="MFIE01000026">
    <property type="protein sequence ID" value="OGF82231.1"/>
    <property type="molecule type" value="Genomic_DNA"/>
</dbReference>
<dbReference type="InterPro" id="IPR011006">
    <property type="entry name" value="CheY-like_superfamily"/>
</dbReference>
<dbReference type="InterPro" id="IPR039420">
    <property type="entry name" value="WalR-like"/>
</dbReference>